<dbReference type="RefSeq" id="XP_025396022.1">
    <property type="nucleotide sequence ID" value="XM_025544017.1"/>
</dbReference>
<dbReference type="VEuPathDB" id="FungiDB:BO70DRAFT_365233"/>
<gene>
    <name evidence="1" type="ORF">BO70DRAFT_365233</name>
</gene>
<evidence type="ECO:0000313" key="1">
    <source>
        <dbReference type="EMBL" id="PWY70920.1"/>
    </source>
</evidence>
<accession>A0A317VGE2</accession>
<dbReference type="AlphaFoldDB" id="A0A317VGE2"/>
<protein>
    <submittedName>
        <fullName evidence="1">Uncharacterized protein</fullName>
    </submittedName>
</protein>
<sequence>MNPIPIIVCGKSPKVATGVINRIRPVYEAIHIIQSVEAGVRDIPSLIEGRPPPYKDTANLGTQKYGKRAAAVVVGGGYDDANFAQLRSACEGKSKIPWLRHDISKDFDPRQPRREIGVEYGEQTGKKVVDCLQDLARRGKMKEDGVYWF</sequence>
<reference evidence="1 2" key="1">
    <citation type="submission" date="2016-12" db="EMBL/GenBank/DDBJ databases">
        <title>The genomes of Aspergillus section Nigri reveals drivers in fungal speciation.</title>
        <authorList>
            <consortium name="DOE Joint Genome Institute"/>
            <person name="Vesth T.C."/>
            <person name="Nybo J."/>
            <person name="Theobald S."/>
            <person name="Brandl J."/>
            <person name="Frisvad J.C."/>
            <person name="Nielsen K.F."/>
            <person name="Lyhne E.K."/>
            <person name="Kogle M.E."/>
            <person name="Kuo A."/>
            <person name="Riley R."/>
            <person name="Clum A."/>
            <person name="Nolan M."/>
            <person name="Lipzen A."/>
            <person name="Salamov A."/>
            <person name="Henrissat B."/>
            <person name="Wiebenga A."/>
            <person name="De Vries R.P."/>
            <person name="Grigoriev I.V."/>
            <person name="Mortensen U.H."/>
            <person name="Andersen M.R."/>
            <person name="Baker S.E."/>
        </authorList>
    </citation>
    <scope>NUCLEOTIDE SEQUENCE [LARGE SCALE GENOMIC DNA]</scope>
    <source>
        <strain evidence="1 2">CBS 117.55</strain>
    </source>
</reference>
<comment type="caution">
    <text evidence="1">The sequence shown here is derived from an EMBL/GenBank/DDBJ whole genome shotgun (WGS) entry which is preliminary data.</text>
</comment>
<dbReference type="Proteomes" id="UP000247233">
    <property type="component" value="Unassembled WGS sequence"/>
</dbReference>
<dbReference type="GeneID" id="37066254"/>
<proteinExistence type="predicted"/>
<dbReference type="OrthoDB" id="3649348at2759"/>
<name>A0A317VGE2_9EURO</name>
<organism evidence="1 2">
    <name type="scientific">Aspergillus heteromorphus CBS 117.55</name>
    <dbReference type="NCBI Taxonomy" id="1448321"/>
    <lineage>
        <taxon>Eukaryota</taxon>
        <taxon>Fungi</taxon>
        <taxon>Dikarya</taxon>
        <taxon>Ascomycota</taxon>
        <taxon>Pezizomycotina</taxon>
        <taxon>Eurotiomycetes</taxon>
        <taxon>Eurotiomycetidae</taxon>
        <taxon>Eurotiales</taxon>
        <taxon>Aspergillaceae</taxon>
        <taxon>Aspergillus</taxon>
        <taxon>Aspergillus subgen. Circumdati</taxon>
    </lineage>
</organism>
<evidence type="ECO:0000313" key="2">
    <source>
        <dbReference type="Proteomes" id="UP000247233"/>
    </source>
</evidence>
<dbReference type="EMBL" id="MSFL01000029">
    <property type="protein sequence ID" value="PWY70920.1"/>
    <property type="molecule type" value="Genomic_DNA"/>
</dbReference>
<keyword evidence="2" id="KW-1185">Reference proteome</keyword>